<dbReference type="EMBL" id="JABSTV010001255">
    <property type="protein sequence ID" value="KAH7934982.1"/>
    <property type="molecule type" value="Genomic_DNA"/>
</dbReference>
<dbReference type="Pfam" id="PF00096">
    <property type="entry name" value="zf-C2H2"/>
    <property type="match status" value="2"/>
</dbReference>
<dbReference type="GO" id="GO:0008270">
    <property type="term" value="F:zinc ion binding"/>
    <property type="evidence" value="ECO:0007669"/>
    <property type="project" value="UniProtKB-KW"/>
</dbReference>
<protein>
    <recommendedName>
        <fullName evidence="9">C2H2-type domain-containing protein</fullName>
    </recommendedName>
</protein>
<dbReference type="SMART" id="SM00355">
    <property type="entry name" value="ZnF_C2H2"/>
    <property type="match status" value="3"/>
</dbReference>
<keyword evidence="6" id="KW-0804">Transcription</keyword>
<dbReference type="PROSITE" id="PS50157">
    <property type="entry name" value="ZINC_FINGER_C2H2_2"/>
    <property type="match status" value="3"/>
</dbReference>
<dbReference type="Proteomes" id="UP000821837">
    <property type="component" value="Unassembled WGS sequence"/>
</dbReference>
<dbReference type="PROSITE" id="PS00028">
    <property type="entry name" value="ZINC_FINGER_C2H2_1"/>
    <property type="match status" value="2"/>
</dbReference>
<name>A0A9D4SMT7_RHISA</name>
<keyword evidence="2" id="KW-0677">Repeat</keyword>
<dbReference type="InterPro" id="IPR013087">
    <property type="entry name" value="Znf_C2H2_type"/>
</dbReference>
<feature type="region of interest" description="Disordered" evidence="8">
    <location>
        <begin position="134"/>
        <end position="156"/>
    </location>
</feature>
<comment type="caution">
    <text evidence="10">The sequence shown here is derived from an EMBL/GenBank/DDBJ whole genome shotgun (WGS) entry which is preliminary data.</text>
</comment>
<feature type="domain" description="C2H2-type" evidence="9">
    <location>
        <begin position="31"/>
        <end position="58"/>
    </location>
</feature>
<dbReference type="VEuPathDB" id="VectorBase:RSAN_043797"/>
<reference evidence="10" key="2">
    <citation type="submission" date="2021-09" db="EMBL/GenBank/DDBJ databases">
        <authorList>
            <person name="Jia N."/>
            <person name="Wang J."/>
            <person name="Shi W."/>
            <person name="Du L."/>
            <person name="Sun Y."/>
            <person name="Zhan W."/>
            <person name="Jiang J."/>
            <person name="Wang Q."/>
            <person name="Zhang B."/>
            <person name="Ji P."/>
            <person name="Sakyi L.B."/>
            <person name="Cui X."/>
            <person name="Yuan T."/>
            <person name="Jiang B."/>
            <person name="Yang W."/>
            <person name="Lam T.T.-Y."/>
            <person name="Chang Q."/>
            <person name="Ding S."/>
            <person name="Wang X."/>
            <person name="Zhu J."/>
            <person name="Ruan X."/>
            <person name="Zhao L."/>
            <person name="Wei J."/>
            <person name="Que T."/>
            <person name="Du C."/>
            <person name="Cheng J."/>
            <person name="Dai P."/>
            <person name="Han X."/>
            <person name="Huang E."/>
            <person name="Gao Y."/>
            <person name="Liu J."/>
            <person name="Shao H."/>
            <person name="Ye R."/>
            <person name="Li L."/>
            <person name="Wei W."/>
            <person name="Wang X."/>
            <person name="Wang C."/>
            <person name="Huo Q."/>
            <person name="Li W."/>
            <person name="Guo W."/>
            <person name="Chen H."/>
            <person name="Chen S."/>
            <person name="Zhou L."/>
            <person name="Zhou L."/>
            <person name="Ni X."/>
            <person name="Tian J."/>
            <person name="Zhou Y."/>
            <person name="Sheng Y."/>
            <person name="Liu T."/>
            <person name="Pan Y."/>
            <person name="Xia L."/>
            <person name="Li J."/>
            <person name="Zhao F."/>
            <person name="Cao W."/>
        </authorList>
    </citation>
    <scope>NUCLEOTIDE SEQUENCE</scope>
    <source>
        <strain evidence="10">Rsan-2018</strain>
        <tissue evidence="10">Larvae</tissue>
    </source>
</reference>
<organism evidence="10 11">
    <name type="scientific">Rhipicephalus sanguineus</name>
    <name type="common">Brown dog tick</name>
    <name type="synonym">Ixodes sanguineus</name>
    <dbReference type="NCBI Taxonomy" id="34632"/>
    <lineage>
        <taxon>Eukaryota</taxon>
        <taxon>Metazoa</taxon>
        <taxon>Ecdysozoa</taxon>
        <taxon>Arthropoda</taxon>
        <taxon>Chelicerata</taxon>
        <taxon>Arachnida</taxon>
        <taxon>Acari</taxon>
        <taxon>Parasitiformes</taxon>
        <taxon>Ixodida</taxon>
        <taxon>Ixodoidea</taxon>
        <taxon>Ixodidae</taxon>
        <taxon>Rhipicephalinae</taxon>
        <taxon>Rhipicephalus</taxon>
        <taxon>Rhipicephalus</taxon>
    </lineage>
</organism>
<keyword evidence="4" id="KW-0862">Zinc</keyword>
<feature type="domain" description="C2H2-type" evidence="9">
    <location>
        <begin position="64"/>
        <end position="86"/>
    </location>
</feature>
<dbReference type="FunFam" id="3.30.160.60:FF:000032">
    <property type="entry name" value="Krueppel-like factor 4"/>
    <property type="match status" value="1"/>
</dbReference>
<dbReference type="SUPFAM" id="SSF57667">
    <property type="entry name" value="beta-beta-alpha zinc fingers"/>
    <property type="match status" value="2"/>
</dbReference>
<keyword evidence="1" id="KW-0479">Metal-binding</keyword>
<gene>
    <name evidence="10" type="ORF">HPB52_002558</name>
</gene>
<accession>A0A9D4SMT7</accession>
<evidence type="ECO:0000256" key="2">
    <source>
        <dbReference type="ARBA" id="ARBA00022737"/>
    </source>
</evidence>
<evidence type="ECO:0000313" key="11">
    <source>
        <dbReference type="Proteomes" id="UP000821837"/>
    </source>
</evidence>
<evidence type="ECO:0000256" key="3">
    <source>
        <dbReference type="ARBA" id="ARBA00022771"/>
    </source>
</evidence>
<sequence>MRESGSRLCVTTRRAPEVRNGNDRADGVQTNTCPMCGKVFSKTYGRRRHVFSHTGERPHGWLACDSKFVRKEYLRLHWRRHTGEKPYGCHLCPNDFARKDTLARHIRSFHERAKPHRCADYGLSAQCRTDFVQDTEQDSGQPGLEETSTRELFTKS</sequence>
<evidence type="ECO:0000313" key="10">
    <source>
        <dbReference type="EMBL" id="KAH7934982.1"/>
    </source>
</evidence>
<reference evidence="10" key="1">
    <citation type="journal article" date="2020" name="Cell">
        <title>Large-Scale Comparative Analyses of Tick Genomes Elucidate Their Genetic Diversity and Vector Capacities.</title>
        <authorList>
            <consortium name="Tick Genome and Microbiome Consortium (TIGMIC)"/>
            <person name="Jia N."/>
            <person name="Wang J."/>
            <person name="Shi W."/>
            <person name="Du L."/>
            <person name="Sun Y."/>
            <person name="Zhan W."/>
            <person name="Jiang J.F."/>
            <person name="Wang Q."/>
            <person name="Zhang B."/>
            <person name="Ji P."/>
            <person name="Bell-Sakyi L."/>
            <person name="Cui X.M."/>
            <person name="Yuan T.T."/>
            <person name="Jiang B.G."/>
            <person name="Yang W.F."/>
            <person name="Lam T.T."/>
            <person name="Chang Q.C."/>
            <person name="Ding S.J."/>
            <person name="Wang X.J."/>
            <person name="Zhu J.G."/>
            <person name="Ruan X.D."/>
            <person name="Zhao L."/>
            <person name="Wei J.T."/>
            <person name="Ye R.Z."/>
            <person name="Que T.C."/>
            <person name="Du C.H."/>
            <person name="Zhou Y.H."/>
            <person name="Cheng J.X."/>
            <person name="Dai P.F."/>
            <person name="Guo W.B."/>
            <person name="Han X.H."/>
            <person name="Huang E.J."/>
            <person name="Li L.F."/>
            <person name="Wei W."/>
            <person name="Gao Y.C."/>
            <person name="Liu J.Z."/>
            <person name="Shao H.Z."/>
            <person name="Wang X."/>
            <person name="Wang C.C."/>
            <person name="Yang T.C."/>
            <person name="Huo Q.B."/>
            <person name="Li W."/>
            <person name="Chen H.Y."/>
            <person name="Chen S.E."/>
            <person name="Zhou L.G."/>
            <person name="Ni X.B."/>
            <person name="Tian J.H."/>
            <person name="Sheng Y."/>
            <person name="Liu T."/>
            <person name="Pan Y.S."/>
            <person name="Xia L.Y."/>
            <person name="Li J."/>
            <person name="Zhao F."/>
            <person name="Cao W.C."/>
        </authorList>
    </citation>
    <scope>NUCLEOTIDE SEQUENCE</scope>
    <source>
        <strain evidence="10">Rsan-2018</strain>
    </source>
</reference>
<keyword evidence="11" id="KW-1185">Reference proteome</keyword>
<evidence type="ECO:0000256" key="8">
    <source>
        <dbReference type="SAM" id="MobiDB-lite"/>
    </source>
</evidence>
<feature type="compositionally biased region" description="Basic and acidic residues" evidence="8">
    <location>
        <begin position="147"/>
        <end position="156"/>
    </location>
</feature>
<keyword evidence="5" id="KW-0805">Transcription regulation</keyword>
<dbReference type="PANTHER" id="PTHR23235">
    <property type="entry name" value="KRUEPPEL-LIKE TRANSCRIPTION FACTOR"/>
    <property type="match status" value="1"/>
</dbReference>
<evidence type="ECO:0000256" key="5">
    <source>
        <dbReference type="ARBA" id="ARBA00023015"/>
    </source>
</evidence>
<dbReference type="InterPro" id="IPR036236">
    <property type="entry name" value="Znf_C2H2_sf"/>
</dbReference>
<proteinExistence type="predicted"/>
<evidence type="ECO:0000256" key="1">
    <source>
        <dbReference type="ARBA" id="ARBA00022723"/>
    </source>
</evidence>
<keyword evidence="3 7" id="KW-0863">Zinc-finger</keyword>
<evidence type="ECO:0000256" key="4">
    <source>
        <dbReference type="ARBA" id="ARBA00022833"/>
    </source>
</evidence>
<evidence type="ECO:0000256" key="7">
    <source>
        <dbReference type="PROSITE-ProRule" id="PRU00042"/>
    </source>
</evidence>
<feature type="domain" description="C2H2-type" evidence="9">
    <location>
        <begin position="87"/>
        <end position="115"/>
    </location>
</feature>
<evidence type="ECO:0000256" key="6">
    <source>
        <dbReference type="ARBA" id="ARBA00023163"/>
    </source>
</evidence>
<dbReference type="AlphaFoldDB" id="A0A9D4SMT7"/>
<dbReference type="Gene3D" id="3.30.160.60">
    <property type="entry name" value="Classic Zinc Finger"/>
    <property type="match status" value="3"/>
</dbReference>
<evidence type="ECO:0000259" key="9">
    <source>
        <dbReference type="PROSITE" id="PS50157"/>
    </source>
</evidence>